<organism evidence="4 5">
    <name type="scientific">Spirulina subsalsa FACHB-351</name>
    <dbReference type="NCBI Taxonomy" id="234711"/>
    <lineage>
        <taxon>Bacteria</taxon>
        <taxon>Bacillati</taxon>
        <taxon>Cyanobacteriota</taxon>
        <taxon>Cyanophyceae</taxon>
        <taxon>Spirulinales</taxon>
        <taxon>Spirulinaceae</taxon>
        <taxon>Spirulina</taxon>
    </lineage>
</organism>
<evidence type="ECO:0000259" key="3">
    <source>
        <dbReference type="Pfam" id="PF00892"/>
    </source>
</evidence>
<keyword evidence="2" id="KW-0472">Membrane</keyword>
<feature type="transmembrane region" description="Helical" evidence="2">
    <location>
        <begin position="77"/>
        <end position="98"/>
    </location>
</feature>
<keyword evidence="2" id="KW-0812">Transmembrane</keyword>
<gene>
    <name evidence="4" type="ORF">K4A83_10945</name>
</gene>
<feature type="transmembrane region" description="Helical" evidence="2">
    <location>
        <begin position="104"/>
        <end position="126"/>
    </location>
</feature>
<dbReference type="InterPro" id="IPR000620">
    <property type="entry name" value="EamA_dom"/>
</dbReference>
<keyword evidence="2" id="KW-1133">Transmembrane helix</keyword>
<dbReference type="InterPro" id="IPR037185">
    <property type="entry name" value="EmrE-like"/>
</dbReference>
<evidence type="ECO:0000313" key="5">
    <source>
        <dbReference type="Proteomes" id="UP001526426"/>
    </source>
</evidence>
<proteinExistence type="inferred from homology"/>
<feature type="transmembrane region" description="Helical" evidence="2">
    <location>
        <begin position="256"/>
        <end position="276"/>
    </location>
</feature>
<evidence type="ECO:0000256" key="1">
    <source>
        <dbReference type="ARBA" id="ARBA00007362"/>
    </source>
</evidence>
<feature type="transmembrane region" description="Helical" evidence="2">
    <location>
        <begin position="282"/>
        <end position="302"/>
    </location>
</feature>
<dbReference type="Pfam" id="PF00892">
    <property type="entry name" value="EamA"/>
    <property type="match status" value="2"/>
</dbReference>
<feature type="transmembrane region" description="Helical" evidence="2">
    <location>
        <begin position="194"/>
        <end position="215"/>
    </location>
</feature>
<comment type="caution">
    <text evidence="4">The sequence shown here is derived from an EMBL/GenBank/DDBJ whole genome shotgun (WGS) entry which is preliminary data.</text>
</comment>
<dbReference type="RefSeq" id="WP_265264582.1">
    <property type="nucleotide sequence ID" value="NZ_JAIHOM010000046.1"/>
</dbReference>
<feature type="transmembrane region" description="Helical" evidence="2">
    <location>
        <begin position="227"/>
        <end position="249"/>
    </location>
</feature>
<dbReference type="SUPFAM" id="SSF103481">
    <property type="entry name" value="Multidrug resistance efflux transporter EmrE"/>
    <property type="match status" value="2"/>
</dbReference>
<feature type="transmembrane region" description="Helical" evidence="2">
    <location>
        <begin position="133"/>
        <end position="151"/>
    </location>
</feature>
<dbReference type="EMBL" id="JAIHOM010000046">
    <property type="protein sequence ID" value="MCW6036775.1"/>
    <property type="molecule type" value="Genomic_DNA"/>
</dbReference>
<feature type="domain" description="EamA" evidence="3">
    <location>
        <begin position="17"/>
        <end position="148"/>
    </location>
</feature>
<sequence length="306" mass="32823">MKQSSQSPPSWQIFIVLSLGVVAISWSAIFIRLAIAASEKEGIGFSLFLAAARLILASVVVLPAWRKFKPTQTPKKALLFALGAGISLALHFATWITSLSFTSITASTTIVTTNPIWISLLLWLWFREKPAKLTLLGIAIALGGGGLIAWGSAEGTEVGSNPLLGDGLALLGAWCASLYLIWGREAQRQGLGTGVYIAIAYTSAALILAPLPFLFNTPYDGYSPWVYIYVLLMALFSQVLGHTSFNWSIRWLSPTLITLVILLEPVGASLLGFFLFQEIPGLYVLTGAGVLLLGVILAVLGFKQPG</sequence>
<dbReference type="PANTHER" id="PTHR22911:SF76">
    <property type="entry name" value="EAMA DOMAIN-CONTAINING PROTEIN"/>
    <property type="match status" value="1"/>
</dbReference>
<accession>A0ABT3L739</accession>
<dbReference type="PANTHER" id="PTHR22911">
    <property type="entry name" value="ACYL-MALONYL CONDENSING ENZYME-RELATED"/>
    <property type="match status" value="1"/>
</dbReference>
<evidence type="ECO:0000313" key="4">
    <source>
        <dbReference type="EMBL" id="MCW6036775.1"/>
    </source>
</evidence>
<dbReference type="Proteomes" id="UP001526426">
    <property type="component" value="Unassembled WGS sequence"/>
</dbReference>
<feature type="transmembrane region" description="Helical" evidence="2">
    <location>
        <begin position="12"/>
        <end position="37"/>
    </location>
</feature>
<reference evidence="4 5" key="1">
    <citation type="submission" date="2021-08" db="EMBL/GenBank/DDBJ databases">
        <title>Draft genome sequence of Spirulina subsalsa with high tolerance to salinity and hype-accumulation of phycocyanin.</title>
        <authorList>
            <person name="Pei H."/>
            <person name="Jiang L."/>
        </authorList>
    </citation>
    <scope>NUCLEOTIDE SEQUENCE [LARGE SCALE GENOMIC DNA]</scope>
    <source>
        <strain evidence="4 5">FACHB-351</strain>
    </source>
</reference>
<keyword evidence="5" id="KW-1185">Reference proteome</keyword>
<name>A0ABT3L739_9CYAN</name>
<feature type="transmembrane region" description="Helical" evidence="2">
    <location>
        <begin position="163"/>
        <end position="182"/>
    </location>
</feature>
<protein>
    <submittedName>
        <fullName evidence="4">DMT family transporter</fullName>
    </submittedName>
</protein>
<evidence type="ECO:0000256" key="2">
    <source>
        <dbReference type="SAM" id="Phobius"/>
    </source>
</evidence>
<feature type="transmembrane region" description="Helical" evidence="2">
    <location>
        <begin position="43"/>
        <end position="65"/>
    </location>
</feature>
<feature type="domain" description="EamA" evidence="3">
    <location>
        <begin position="164"/>
        <end position="299"/>
    </location>
</feature>
<comment type="similarity">
    <text evidence="1">Belongs to the EamA transporter family.</text>
</comment>